<dbReference type="AlphaFoldDB" id="G0UJF8"/>
<feature type="region of interest" description="Disordered" evidence="2">
    <location>
        <begin position="684"/>
        <end position="712"/>
    </location>
</feature>
<dbReference type="GO" id="GO:0004029">
    <property type="term" value="F:aldehyde dehydrogenase (NAD+) activity"/>
    <property type="evidence" value="ECO:0007669"/>
    <property type="project" value="TreeGrafter"/>
</dbReference>
<organism evidence="3">
    <name type="scientific">Trypanosoma congolense (strain IL3000)</name>
    <dbReference type="NCBI Taxonomy" id="1068625"/>
    <lineage>
        <taxon>Eukaryota</taxon>
        <taxon>Discoba</taxon>
        <taxon>Euglenozoa</taxon>
        <taxon>Kinetoplastea</taxon>
        <taxon>Metakinetoplastina</taxon>
        <taxon>Trypanosomatida</taxon>
        <taxon>Trypanosomatidae</taxon>
        <taxon>Trypanosoma</taxon>
        <taxon>Nannomonas</taxon>
    </lineage>
</organism>
<evidence type="ECO:0000313" key="3">
    <source>
        <dbReference type="EMBL" id="CCC89511.1"/>
    </source>
</evidence>
<evidence type="ECO:0000256" key="1">
    <source>
        <dbReference type="SAM" id="Coils"/>
    </source>
</evidence>
<dbReference type="EMBL" id="HE575315">
    <property type="protein sequence ID" value="CCC89511.1"/>
    <property type="molecule type" value="Genomic_DNA"/>
</dbReference>
<dbReference type="PANTHER" id="PTHR48079">
    <property type="entry name" value="PROTEIN YEEZ"/>
    <property type="match status" value="1"/>
</dbReference>
<proteinExistence type="predicted"/>
<feature type="region of interest" description="Disordered" evidence="2">
    <location>
        <begin position="217"/>
        <end position="240"/>
    </location>
</feature>
<name>G0UJF8_TRYCI</name>
<sequence>MKRVLILNVDSFVGKHVCRRFYDAKEYIVDGTFYHHFPNMEEINCGWPRADVVKEETPGPDTSVGGFDENVTYDLSSGAFCGEMRADHRVNIPTAITAFQEERVDVETQEAVNDMKPYLNAVVSRHFEVSDEEFRLRLLSYDIIIAILEENAFEAECAIKILRGTHYEVEKTFVLVSNVFTWAQTDRHEHEKKMAKRREEREAERALRKEELANRRLSGHEDLTEDEEESGEDAEESEEEMVAKVWSEDEYRLRYPDIRYHAWRELEHMVKAANSETLHTYVIWAGLPYGCGEDLLSAHFLAAWSHQQLLQYGDGLNYIPTIHVQDLSRIIYLVGSSYDTLEDRYMFAVDQGNNTQREILRSILDFIGGKIEITSPVVDRSKQVVKEMEHRKEVERLRKSAEELDDVISSYIKELKTLERSNASFEKRIRELEEDTKKQMMYKTIVAQKGQKSVDDNIRRNEEDKNRCEQLLQEVVAKENQLRELLKEKEQERGVVMERLGLFFLTNASEEVEKVGLLLGSFDSYDNRATSPETAAVDVGLYIDQPHGVANWLSAVDIRCEPGAVLSLLGDTDWVSINGFVANMNKIVEEFRLERLLCPMRLAVVGPPMSKVGEVSGALASLFNVVHLTIDKVTAAYEAHVARIREKMVEILLRRRARRQEAVEQRALRERLRRRMRRKELLRLKREAQGHINAGDNAEGSGSEEEEEEEEE</sequence>
<dbReference type="InterPro" id="IPR051783">
    <property type="entry name" value="NAD(P)-dependent_oxidoreduct"/>
</dbReference>
<dbReference type="VEuPathDB" id="TriTrypDB:TcIL3000_2_870"/>
<feature type="coiled-coil region" evidence="1">
    <location>
        <begin position="387"/>
        <end position="495"/>
    </location>
</feature>
<accession>G0UJF8</accession>
<evidence type="ECO:0000256" key="2">
    <source>
        <dbReference type="SAM" id="MobiDB-lite"/>
    </source>
</evidence>
<keyword evidence="1" id="KW-0175">Coiled coil</keyword>
<gene>
    <name evidence="3" type="ORF">TCIL3000_2_870</name>
</gene>
<dbReference type="SUPFAM" id="SSF51735">
    <property type="entry name" value="NAD(P)-binding Rossmann-fold domains"/>
    <property type="match status" value="1"/>
</dbReference>
<dbReference type="PANTHER" id="PTHR48079:SF6">
    <property type="entry name" value="NAD(P)-BINDING DOMAIN-CONTAINING PROTEIN-RELATED"/>
    <property type="match status" value="1"/>
</dbReference>
<feature type="compositionally biased region" description="Acidic residues" evidence="2">
    <location>
        <begin position="223"/>
        <end position="240"/>
    </location>
</feature>
<protein>
    <submittedName>
        <fullName evidence="3">Uncharacterized protein TCIL3000_2_870</fullName>
    </submittedName>
</protein>
<feature type="non-terminal residue" evidence="3">
    <location>
        <position position="712"/>
    </location>
</feature>
<dbReference type="InterPro" id="IPR036291">
    <property type="entry name" value="NAD(P)-bd_dom_sf"/>
</dbReference>
<dbReference type="GO" id="GO:0005737">
    <property type="term" value="C:cytoplasm"/>
    <property type="evidence" value="ECO:0007669"/>
    <property type="project" value="TreeGrafter"/>
</dbReference>
<feature type="compositionally biased region" description="Acidic residues" evidence="2">
    <location>
        <begin position="702"/>
        <end position="712"/>
    </location>
</feature>
<reference evidence="3" key="1">
    <citation type="journal article" date="2012" name="Proc. Natl. Acad. Sci. U.S.A.">
        <title>Antigenic diversity is generated by distinct evolutionary mechanisms in African trypanosome species.</title>
        <authorList>
            <person name="Jackson A.P."/>
            <person name="Berry A."/>
            <person name="Aslett M."/>
            <person name="Allison H.C."/>
            <person name="Burton P."/>
            <person name="Vavrova-Anderson J."/>
            <person name="Brown R."/>
            <person name="Browne H."/>
            <person name="Corton N."/>
            <person name="Hauser H."/>
            <person name="Gamble J."/>
            <person name="Gilderthorp R."/>
            <person name="Marcello L."/>
            <person name="McQuillan J."/>
            <person name="Otto T.D."/>
            <person name="Quail M.A."/>
            <person name="Sanders M.J."/>
            <person name="van Tonder A."/>
            <person name="Ginger M.L."/>
            <person name="Field M.C."/>
            <person name="Barry J.D."/>
            <person name="Hertz-Fowler C."/>
            <person name="Berriman M."/>
        </authorList>
    </citation>
    <scope>NUCLEOTIDE SEQUENCE</scope>
    <source>
        <strain evidence="3">IL3000</strain>
    </source>
</reference>
<dbReference type="Gene3D" id="3.40.50.720">
    <property type="entry name" value="NAD(P)-binding Rossmann-like Domain"/>
    <property type="match status" value="1"/>
</dbReference>